<dbReference type="InterPro" id="IPR021838">
    <property type="entry name" value="DUF3431"/>
</dbReference>
<comment type="caution">
    <text evidence="2">The sequence shown here is derived from an EMBL/GenBank/DDBJ whole genome shotgun (WGS) entry which is preliminary data.</text>
</comment>
<organism evidence="2 3">
    <name type="scientific">Saxophila tyrrhenica</name>
    <dbReference type="NCBI Taxonomy" id="1690608"/>
    <lineage>
        <taxon>Eukaryota</taxon>
        <taxon>Fungi</taxon>
        <taxon>Dikarya</taxon>
        <taxon>Ascomycota</taxon>
        <taxon>Pezizomycotina</taxon>
        <taxon>Dothideomycetes</taxon>
        <taxon>Dothideomycetidae</taxon>
        <taxon>Mycosphaerellales</taxon>
        <taxon>Extremaceae</taxon>
        <taxon>Saxophila</taxon>
    </lineage>
</organism>
<sequence length="611" mass="68415">MHWYNLPAVLMALSVSSSTTLSISGLLENNLSIGQATKRLTAHLLVIVGIALLVLGDFRLTNVSVIMLLLCVALSKLTHVLYVRLEKNERQTRLTEWPNRAWSAWLARFDLSTLVLLCALPSALFWCHFREQQFSSPQVKTYSYWTSDIATLVLNIVSSSFALNSAGPIFAWDLNTKENADTERSVADVGGRNIMSKALVWLVFAGSMYGPLTTPVLSSWQWLGFCLESTAYLLLQDWRKVPAAPSDNRLHRMVGPFRTKAAQLDEERLDYEPLVEDSNVGDERSHGNSLLRLAILVGIPAAMCGLVYHSLVLPSPPQQSPRSTLDFQYHGKAALDIVVARYDETASDVAAHIQLLMGVPTIKGLQPTIQIYDKGEASSAFEQELEDILSLGPQQPDVIANTLPNVGRETDTYLHHIKTNWDTLANYTMFMQADAHYWASEYTRRIQDYFVPQTGFLSLGKVGGFCSSCDRCHDRDWTEEAYMLKDLYGDFNNANECKDILLTYRGQFIASAARLRGNEKETYEKWLNMLRDEQSIVHTAPYTESDTSRKEDEMSAPQIGFTLERSWGMMLQCSEKRIAERCPSLLSGLVGPGVLGEGVRVGDCQCLDDLP</sequence>
<dbReference type="EMBL" id="JAVRRT010000009">
    <property type="protein sequence ID" value="KAK5168960.1"/>
    <property type="molecule type" value="Genomic_DNA"/>
</dbReference>
<protein>
    <recommendedName>
        <fullName evidence="4">Glycosyltransferase 2-like domain-containing protein</fullName>
    </recommendedName>
</protein>
<name>A0AAV9P834_9PEZI</name>
<dbReference type="Pfam" id="PF11913">
    <property type="entry name" value="DUF3431"/>
    <property type="match status" value="1"/>
</dbReference>
<reference evidence="2 3" key="1">
    <citation type="submission" date="2023-08" db="EMBL/GenBank/DDBJ databases">
        <title>Black Yeasts Isolated from many extreme environments.</title>
        <authorList>
            <person name="Coleine C."/>
            <person name="Stajich J.E."/>
            <person name="Selbmann L."/>
        </authorList>
    </citation>
    <scope>NUCLEOTIDE SEQUENCE [LARGE SCALE GENOMIC DNA]</scope>
    <source>
        <strain evidence="2 3">CCFEE 5935</strain>
    </source>
</reference>
<gene>
    <name evidence="2" type="ORF">LTR77_006269</name>
</gene>
<keyword evidence="1" id="KW-0812">Transmembrane</keyword>
<evidence type="ECO:0000256" key="1">
    <source>
        <dbReference type="SAM" id="Phobius"/>
    </source>
</evidence>
<proteinExistence type="predicted"/>
<evidence type="ECO:0008006" key="4">
    <source>
        <dbReference type="Google" id="ProtNLM"/>
    </source>
</evidence>
<feature type="transmembrane region" description="Helical" evidence="1">
    <location>
        <begin position="105"/>
        <end position="129"/>
    </location>
</feature>
<feature type="transmembrane region" description="Helical" evidence="1">
    <location>
        <begin position="6"/>
        <end position="28"/>
    </location>
</feature>
<dbReference type="RefSeq" id="XP_064658426.1">
    <property type="nucleotide sequence ID" value="XM_064803511.1"/>
</dbReference>
<keyword evidence="3" id="KW-1185">Reference proteome</keyword>
<dbReference type="AlphaFoldDB" id="A0AAV9P834"/>
<dbReference type="PANTHER" id="PTHR37490">
    <property type="entry name" value="EXPRESSED PROTEIN"/>
    <property type="match status" value="1"/>
</dbReference>
<keyword evidence="1" id="KW-0472">Membrane</keyword>
<accession>A0AAV9P834</accession>
<dbReference type="GeneID" id="89927609"/>
<evidence type="ECO:0000313" key="3">
    <source>
        <dbReference type="Proteomes" id="UP001337655"/>
    </source>
</evidence>
<dbReference type="PANTHER" id="PTHR37490:SF1">
    <property type="entry name" value="GLYCOSYLTRANSFERASE 2-LIKE DOMAIN-CONTAINING PROTEIN"/>
    <property type="match status" value="1"/>
</dbReference>
<dbReference type="Proteomes" id="UP001337655">
    <property type="component" value="Unassembled WGS sequence"/>
</dbReference>
<evidence type="ECO:0000313" key="2">
    <source>
        <dbReference type="EMBL" id="KAK5168960.1"/>
    </source>
</evidence>
<feature type="transmembrane region" description="Helical" evidence="1">
    <location>
        <begin position="64"/>
        <end position="85"/>
    </location>
</feature>
<feature type="transmembrane region" description="Helical" evidence="1">
    <location>
        <begin position="40"/>
        <end position="58"/>
    </location>
</feature>
<keyword evidence="1" id="KW-1133">Transmembrane helix</keyword>